<dbReference type="InterPro" id="IPR003710">
    <property type="entry name" value="ApbA"/>
</dbReference>
<dbReference type="Gene3D" id="1.10.1040.10">
    <property type="entry name" value="N-(1-d-carboxylethyl)-l-norvaline Dehydrogenase, domain 2"/>
    <property type="match status" value="1"/>
</dbReference>
<keyword evidence="7 10" id="KW-0560">Oxidoreductase</keyword>
<dbReference type="InterPro" id="IPR008927">
    <property type="entry name" value="6-PGluconate_DH-like_C_sf"/>
</dbReference>
<dbReference type="GO" id="GO:0015940">
    <property type="term" value="P:pantothenate biosynthetic process"/>
    <property type="evidence" value="ECO:0007669"/>
    <property type="project" value="UniProtKB-UniPathway"/>
</dbReference>
<sequence>MVRVAVLGAGAMGAIFGAALFRGGADVVFFDQRTEVVDAICQDGLQVSGALGDMTLPCAATSERTTLGAIDLALVLVNAGATAAVAPIAEGCLKPDGFVLTLQNGIGNWEELTKHLGAKRVLAGSTFNSGEGLGPGRSLHTHLGPTWMGELDGTVSQRAQALAAMFQVGGLEVKVVTNAVAVIWSKFVHNCAINPVAAATGLRPSEIARNPHAAALLDGILDEALAVVDAEGITLPESNPREHIRDHCWERSNKPSMLQHIESGRETEIDALNGALVEQARLHGIPTPINKMVVQVIKGREAALRAAGVKLAGSADEGAGLHGPRHGRWGVCI</sequence>
<protein>
    <recommendedName>
        <fullName evidence="4 10">2-dehydropantoate 2-reductase</fullName>
        <ecNumber evidence="3 10">1.1.1.169</ecNumber>
    </recommendedName>
    <alternativeName>
        <fullName evidence="8 10">Ketopantoate reductase</fullName>
    </alternativeName>
</protein>
<dbReference type="OrthoDB" id="9796561at2"/>
<evidence type="ECO:0000256" key="5">
    <source>
        <dbReference type="ARBA" id="ARBA00022655"/>
    </source>
</evidence>
<evidence type="ECO:0000259" key="11">
    <source>
        <dbReference type="Pfam" id="PF02558"/>
    </source>
</evidence>
<dbReference type="PANTHER" id="PTHR21708:SF26">
    <property type="entry name" value="2-DEHYDROPANTOATE 2-REDUCTASE"/>
    <property type="match status" value="1"/>
</dbReference>
<evidence type="ECO:0000256" key="1">
    <source>
        <dbReference type="ARBA" id="ARBA00004994"/>
    </source>
</evidence>
<dbReference type="InterPro" id="IPR051402">
    <property type="entry name" value="KPR-Related"/>
</dbReference>
<evidence type="ECO:0000313" key="13">
    <source>
        <dbReference type="EMBL" id="KAA2236458.1"/>
    </source>
</evidence>
<gene>
    <name evidence="13" type="ORF">F0L46_15065</name>
</gene>
<dbReference type="Proteomes" id="UP000323142">
    <property type="component" value="Unassembled WGS sequence"/>
</dbReference>
<evidence type="ECO:0000256" key="7">
    <source>
        <dbReference type="ARBA" id="ARBA00023002"/>
    </source>
</evidence>
<dbReference type="InterPro" id="IPR036291">
    <property type="entry name" value="NAD(P)-bd_dom_sf"/>
</dbReference>
<dbReference type="InterPro" id="IPR013332">
    <property type="entry name" value="KPR_N"/>
</dbReference>
<keyword evidence="6 10" id="KW-0521">NADP</keyword>
<name>A0A5B2VCI3_9HYPH</name>
<evidence type="ECO:0000256" key="4">
    <source>
        <dbReference type="ARBA" id="ARBA00019465"/>
    </source>
</evidence>
<keyword evidence="5 10" id="KW-0566">Pantothenate biosynthesis</keyword>
<feature type="domain" description="Ketopantoate reductase N-terminal" evidence="11">
    <location>
        <begin position="4"/>
        <end position="152"/>
    </location>
</feature>
<dbReference type="InterPro" id="IPR013752">
    <property type="entry name" value="KPA_reductase"/>
</dbReference>
<proteinExistence type="inferred from homology"/>
<dbReference type="NCBIfam" id="TIGR00745">
    <property type="entry name" value="apbA_panE"/>
    <property type="match status" value="1"/>
</dbReference>
<dbReference type="GO" id="GO:0005737">
    <property type="term" value="C:cytoplasm"/>
    <property type="evidence" value="ECO:0007669"/>
    <property type="project" value="TreeGrafter"/>
</dbReference>
<dbReference type="Pfam" id="PF08546">
    <property type="entry name" value="ApbA_C"/>
    <property type="match status" value="1"/>
</dbReference>
<evidence type="ECO:0000256" key="6">
    <source>
        <dbReference type="ARBA" id="ARBA00022857"/>
    </source>
</evidence>
<dbReference type="RefSeq" id="WP_149818958.1">
    <property type="nucleotide sequence ID" value="NZ_VUOA01000027.1"/>
</dbReference>
<comment type="pathway">
    <text evidence="1 10">Cofactor biosynthesis; (R)-pantothenate biosynthesis; (R)-pantoate from 3-methyl-2-oxobutanoate: step 2/2.</text>
</comment>
<evidence type="ECO:0000256" key="3">
    <source>
        <dbReference type="ARBA" id="ARBA00013014"/>
    </source>
</evidence>
<evidence type="ECO:0000256" key="2">
    <source>
        <dbReference type="ARBA" id="ARBA00007870"/>
    </source>
</evidence>
<evidence type="ECO:0000259" key="12">
    <source>
        <dbReference type="Pfam" id="PF08546"/>
    </source>
</evidence>
<dbReference type="Pfam" id="PF02558">
    <property type="entry name" value="ApbA"/>
    <property type="match status" value="1"/>
</dbReference>
<dbReference type="SUPFAM" id="SSF48179">
    <property type="entry name" value="6-phosphogluconate dehydrogenase C-terminal domain-like"/>
    <property type="match status" value="1"/>
</dbReference>
<reference evidence="13 14" key="1">
    <citation type="submission" date="2019-09" db="EMBL/GenBank/DDBJ databases">
        <title>Salinarimonas rosea gen. nov., sp. nov., a new member of the a-2 subgroup of the Proteobacteria.</title>
        <authorList>
            <person name="Liu J."/>
        </authorList>
    </citation>
    <scope>NUCLEOTIDE SEQUENCE [LARGE SCALE GENOMIC DNA]</scope>
    <source>
        <strain evidence="13 14">BN140002</strain>
    </source>
</reference>
<reference evidence="13 14" key="2">
    <citation type="submission" date="2019-09" db="EMBL/GenBank/DDBJ databases">
        <authorList>
            <person name="Jin C."/>
        </authorList>
    </citation>
    <scope>NUCLEOTIDE SEQUENCE [LARGE SCALE GENOMIC DNA]</scope>
    <source>
        <strain evidence="13 14">BN140002</strain>
    </source>
</reference>
<dbReference type="UniPathway" id="UPA00028">
    <property type="reaction ID" value="UER00004"/>
</dbReference>
<dbReference type="InterPro" id="IPR013328">
    <property type="entry name" value="6PGD_dom2"/>
</dbReference>
<evidence type="ECO:0000256" key="10">
    <source>
        <dbReference type="RuleBase" id="RU362068"/>
    </source>
</evidence>
<evidence type="ECO:0000256" key="9">
    <source>
        <dbReference type="ARBA" id="ARBA00048793"/>
    </source>
</evidence>
<dbReference type="GO" id="GO:0008677">
    <property type="term" value="F:2-dehydropantoate 2-reductase activity"/>
    <property type="evidence" value="ECO:0007669"/>
    <property type="project" value="UniProtKB-EC"/>
</dbReference>
<organism evidence="13 14">
    <name type="scientific">Salinarimonas soli</name>
    <dbReference type="NCBI Taxonomy" id="1638099"/>
    <lineage>
        <taxon>Bacteria</taxon>
        <taxon>Pseudomonadati</taxon>
        <taxon>Pseudomonadota</taxon>
        <taxon>Alphaproteobacteria</taxon>
        <taxon>Hyphomicrobiales</taxon>
        <taxon>Salinarimonadaceae</taxon>
        <taxon>Salinarimonas</taxon>
    </lineage>
</organism>
<accession>A0A5B2VCI3</accession>
<comment type="function">
    <text evidence="10">Catalyzes the NADPH-dependent reduction of ketopantoate into pantoic acid.</text>
</comment>
<dbReference type="SUPFAM" id="SSF51735">
    <property type="entry name" value="NAD(P)-binding Rossmann-fold domains"/>
    <property type="match status" value="1"/>
</dbReference>
<dbReference type="Gene3D" id="3.40.50.720">
    <property type="entry name" value="NAD(P)-binding Rossmann-like Domain"/>
    <property type="match status" value="1"/>
</dbReference>
<dbReference type="EC" id="1.1.1.169" evidence="3 10"/>
<dbReference type="EMBL" id="VUOA01000027">
    <property type="protein sequence ID" value="KAA2236458.1"/>
    <property type="molecule type" value="Genomic_DNA"/>
</dbReference>
<dbReference type="AlphaFoldDB" id="A0A5B2VCI3"/>
<comment type="catalytic activity">
    <reaction evidence="9 10">
        <text>(R)-pantoate + NADP(+) = 2-dehydropantoate + NADPH + H(+)</text>
        <dbReference type="Rhea" id="RHEA:16233"/>
        <dbReference type="ChEBI" id="CHEBI:11561"/>
        <dbReference type="ChEBI" id="CHEBI:15378"/>
        <dbReference type="ChEBI" id="CHEBI:15980"/>
        <dbReference type="ChEBI" id="CHEBI:57783"/>
        <dbReference type="ChEBI" id="CHEBI:58349"/>
        <dbReference type="EC" id="1.1.1.169"/>
    </reaction>
</comment>
<evidence type="ECO:0000256" key="8">
    <source>
        <dbReference type="ARBA" id="ARBA00032024"/>
    </source>
</evidence>
<comment type="caution">
    <text evidence="13">The sequence shown here is derived from an EMBL/GenBank/DDBJ whole genome shotgun (WGS) entry which is preliminary data.</text>
</comment>
<comment type="similarity">
    <text evidence="2 10">Belongs to the ketopantoate reductase family.</text>
</comment>
<feature type="domain" description="Ketopantoate reductase C-terminal" evidence="12">
    <location>
        <begin position="181"/>
        <end position="301"/>
    </location>
</feature>
<keyword evidence="14" id="KW-1185">Reference proteome</keyword>
<dbReference type="FunFam" id="1.10.1040.10:FF:000017">
    <property type="entry name" value="2-dehydropantoate 2-reductase"/>
    <property type="match status" value="1"/>
</dbReference>
<evidence type="ECO:0000313" key="14">
    <source>
        <dbReference type="Proteomes" id="UP000323142"/>
    </source>
</evidence>
<dbReference type="PANTHER" id="PTHR21708">
    <property type="entry name" value="PROBABLE 2-DEHYDROPANTOATE 2-REDUCTASE"/>
    <property type="match status" value="1"/>
</dbReference>